<sequence>MDQDSSQHICNRTGCTQAFSSKKQLKKHQRTVHQLQVTCKVYGQETRVTLDRQEDEAFRCPTEGCEEESEDPVRIQKHVKKCDPSRFQQARVMPVPPSDYVHLVPAGDQLIDIPDYPNLAYNKYANILLCTRCHIGVPTNEVETLTAGAPGMSPHSSDPSDPSLGGGSEGSEE</sequence>
<dbReference type="PROSITE" id="PS50157">
    <property type="entry name" value="ZINC_FINGER_C2H2_2"/>
    <property type="match status" value="1"/>
</dbReference>
<feature type="compositionally biased region" description="Low complexity" evidence="2">
    <location>
        <begin position="150"/>
        <end position="163"/>
    </location>
</feature>
<evidence type="ECO:0000259" key="3">
    <source>
        <dbReference type="PROSITE" id="PS50157"/>
    </source>
</evidence>
<evidence type="ECO:0000256" key="2">
    <source>
        <dbReference type="SAM" id="MobiDB-lite"/>
    </source>
</evidence>
<feature type="compositionally biased region" description="Gly residues" evidence="2">
    <location>
        <begin position="164"/>
        <end position="173"/>
    </location>
</feature>
<accession>E3JY89</accession>
<dbReference type="InParanoid" id="E3JY89"/>
<evidence type="ECO:0000313" key="4">
    <source>
        <dbReference type="EMBL" id="EFP77014.2"/>
    </source>
</evidence>
<feature type="domain" description="C2H2-type" evidence="3">
    <location>
        <begin position="8"/>
        <end position="38"/>
    </location>
</feature>
<keyword evidence="1" id="KW-0863">Zinc-finger</keyword>
<dbReference type="RefSeq" id="XP_003321433.2">
    <property type="nucleotide sequence ID" value="XM_003321385.2"/>
</dbReference>
<dbReference type="eggNOG" id="KOG0351">
    <property type="taxonomic scope" value="Eukaryota"/>
</dbReference>
<evidence type="ECO:0000313" key="5">
    <source>
        <dbReference type="Proteomes" id="UP000008783"/>
    </source>
</evidence>
<dbReference type="GeneID" id="10529281"/>
<name>E3JY89_PUCGT</name>
<evidence type="ECO:0000256" key="1">
    <source>
        <dbReference type="PROSITE-ProRule" id="PRU00042"/>
    </source>
</evidence>
<protein>
    <recommendedName>
        <fullName evidence="3">C2H2-type domain-containing protein</fullName>
    </recommendedName>
</protein>
<dbReference type="KEGG" id="pgr:PGTG_02475"/>
<reference evidence="5" key="2">
    <citation type="journal article" date="2011" name="Proc. Natl. Acad. Sci. U.S.A.">
        <title>Obligate biotrophy features unraveled by the genomic analysis of rust fungi.</title>
        <authorList>
            <person name="Duplessis S."/>
            <person name="Cuomo C.A."/>
            <person name="Lin Y.-C."/>
            <person name="Aerts A."/>
            <person name="Tisserant E."/>
            <person name="Veneault-Fourrey C."/>
            <person name="Joly D.L."/>
            <person name="Hacquard S."/>
            <person name="Amselem J."/>
            <person name="Cantarel B.L."/>
            <person name="Chiu R."/>
            <person name="Coutinho P.M."/>
            <person name="Feau N."/>
            <person name="Field M."/>
            <person name="Frey P."/>
            <person name="Gelhaye E."/>
            <person name="Goldberg J."/>
            <person name="Grabherr M.G."/>
            <person name="Kodira C.D."/>
            <person name="Kohler A."/>
            <person name="Kuees U."/>
            <person name="Lindquist E.A."/>
            <person name="Lucas S.M."/>
            <person name="Mago R."/>
            <person name="Mauceli E."/>
            <person name="Morin E."/>
            <person name="Murat C."/>
            <person name="Pangilinan J.L."/>
            <person name="Park R."/>
            <person name="Pearson M."/>
            <person name="Quesneville H."/>
            <person name="Rouhier N."/>
            <person name="Sakthikumar S."/>
            <person name="Salamov A.A."/>
            <person name="Schmutz J."/>
            <person name="Selles B."/>
            <person name="Shapiro H."/>
            <person name="Tanguay P."/>
            <person name="Tuskan G.A."/>
            <person name="Henrissat B."/>
            <person name="Van de Peer Y."/>
            <person name="Rouze P."/>
            <person name="Ellis J.G."/>
            <person name="Dodds P.N."/>
            <person name="Schein J.E."/>
            <person name="Zhong S."/>
            <person name="Hamelin R.C."/>
            <person name="Grigoriev I.V."/>
            <person name="Szabo L.J."/>
            <person name="Martin F."/>
        </authorList>
    </citation>
    <scope>NUCLEOTIDE SEQUENCE [LARGE SCALE GENOMIC DNA]</scope>
    <source>
        <strain evidence="5">CRL 75-36-700-3 / race SCCL</strain>
    </source>
</reference>
<organism evidence="4 5">
    <name type="scientific">Puccinia graminis f. sp. tritici (strain CRL 75-36-700-3 / race SCCL)</name>
    <name type="common">Black stem rust fungus</name>
    <dbReference type="NCBI Taxonomy" id="418459"/>
    <lineage>
        <taxon>Eukaryota</taxon>
        <taxon>Fungi</taxon>
        <taxon>Dikarya</taxon>
        <taxon>Basidiomycota</taxon>
        <taxon>Pucciniomycotina</taxon>
        <taxon>Pucciniomycetes</taxon>
        <taxon>Pucciniales</taxon>
        <taxon>Pucciniaceae</taxon>
        <taxon>Puccinia</taxon>
    </lineage>
</organism>
<keyword evidence="5" id="KW-1185">Reference proteome</keyword>
<dbReference type="PROSITE" id="PS00028">
    <property type="entry name" value="ZINC_FINGER_C2H2_1"/>
    <property type="match status" value="1"/>
</dbReference>
<dbReference type="VEuPathDB" id="FungiDB:PGTG_02475"/>
<dbReference type="InterPro" id="IPR013087">
    <property type="entry name" value="Znf_C2H2_type"/>
</dbReference>
<dbReference type="HOGENOM" id="CLU_1548369_0_0_1"/>
<proteinExistence type="predicted"/>
<gene>
    <name evidence="4" type="ORF">PGTG_02475</name>
</gene>
<dbReference type="Gene3D" id="3.30.160.60">
    <property type="entry name" value="Classic Zinc Finger"/>
    <property type="match status" value="1"/>
</dbReference>
<keyword evidence="1" id="KW-0479">Metal-binding</keyword>
<dbReference type="SMART" id="SM00355">
    <property type="entry name" value="ZnF_C2H2"/>
    <property type="match status" value="2"/>
</dbReference>
<dbReference type="OrthoDB" id="2506780at2759"/>
<dbReference type="EMBL" id="DS178266">
    <property type="protein sequence ID" value="EFP77014.2"/>
    <property type="molecule type" value="Genomic_DNA"/>
</dbReference>
<feature type="region of interest" description="Disordered" evidence="2">
    <location>
        <begin position="145"/>
        <end position="173"/>
    </location>
</feature>
<dbReference type="Proteomes" id="UP000008783">
    <property type="component" value="Unassembled WGS sequence"/>
</dbReference>
<dbReference type="AlphaFoldDB" id="E3JY89"/>
<keyword evidence="1" id="KW-0862">Zinc</keyword>
<reference key="1">
    <citation type="submission" date="2007-01" db="EMBL/GenBank/DDBJ databases">
        <title>The Genome Sequence of Puccinia graminis f. sp. tritici Strain CRL 75-36-700-3.</title>
        <authorList>
            <consortium name="The Broad Institute Genome Sequencing Platform"/>
            <person name="Birren B."/>
            <person name="Lander E."/>
            <person name="Galagan J."/>
            <person name="Nusbaum C."/>
            <person name="Devon K."/>
            <person name="Cuomo C."/>
            <person name="Jaffe D."/>
            <person name="Butler J."/>
            <person name="Alvarez P."/>
            <person name="Gnerre S."/>
            <person name="Grabherr M."/>
            <person name="Mauceli E."/>
            <person name="Brockman W."/>
            <person name="Young S."/>
            <person name="LaButti K."/>
            <person name="Sykes S."/>
            <person name="DeCaprio D."/>
            <person name="Crawford M."/>
            <person name="Koehrsen M."/>
            <person name="Engels R."/>
            <person name="Montgomery P."/>
            <person name="Pearson M."/>
            <person name="Howarth C."/>
            <person name="Larson L."/>
            <person name="White J."/>
            <person name="Zeng Q."/>
            <person name="Kodira C."/>
            <person name="Yandava C."/>
            <person name="Alvarado L."/>
            <person name="O'Leary S."/>
            <person name="Szabo L."/>
            <person name="Dean R."/>
            <person name="Schein J."/>
        </authorList>
    </citation>
    <scope>NUCLEOTIDE SEQUENCE</scope>
    <source>
        <strain>CRL 75-36-700-3</strain>
    </source>
</reference>
<dbReference type="GO" id="GO:0008270">
    <property type="term" value="F:zinc ion binding"/>
    <property type="evidence" value="ECO:0007669"/>
    <property type="project" value="UniProtKB-KW"/>
</dbReference>